<organism evidence="2 3">
    <name type="scientific">Amycolatopsis thermalba</name>
    <dbReference type="NCBI Taxonomy" id="944492"/>
    <lineage>
        <taxon>Bacteria</taxon>
        <taxon>Bacillati</taxon>
        <taxon>Actinomycetota</taxon>
        <taxon>Actinomycetes</taxon>
        <taxon>Pseudonocardiales</taxon>
        <taxon>Pseudonocardiaceae</taxon>
        <taxon>Amycolatopsis</taxon>
    </lineage>
</organism>
<name>A0ABY4NPS6_9PSEU</name>
<dbReference type="Proteomes" id="UP000830158">
    <property type="component" value="Chromosome"/>
</dbReference>
<dbReference type="SUPFAM" id="SSF52980">
    <property type="entry name" value="Restriction endonuclease-like"/>
    <property type="match status" value="1"/>
</dbReference>
<dbReference type="EMBL" id="CP091196">
    <property type="protein sequence ID" value="UQS22556.1"/>
    <property type="molecule type" value="Genomic_DNA"/>
</dbReference>
<sequence length="299" mass="32690">MASLPKSLHGAYHRAELNKIVGPGEIRKAVAAGQLVAVSRGVLVDARRATEFTTRAAAAVLMAGPEAVLSGPSALLVLGCSVPDPAPVHIIVPYHRKIRPRPGVKVHQGRLDQSDVHEFDGLRVQAPELALAEVMCRATRRIALATADEALGMLAEDLRDDFRTRIEERILARPDPRGRRQGLAVLQLATGMAESPMESWMLLALVDGGLPVPVQQHSITDLAGRELYRLDFAWPELRVAVEYDGYAAHENRRDRDAARDEDLRRRGWTVIRASADDLAAPARVIEAVRAAFRVRGLAT</sequence>
<dbReference type="InterPro" id="IPR007569">
    <property type="entry name" value="DUF559"/>
</dbReference>
<dbReference type="Gene3D" id="3.40.960.10">
    <property type="entry name" value="VSR Endonuclease"/>
    <property type="match status" value="1"/>
</dbReference>
<dbReference type="InterPro" id="IPR011335">
    <property type="entry name" value="Restrct_endonuc-II-like"/>
</dbReference>
<evidence type="ECO:0000313" key="3">
    <source>
        <dbReference type="Proteomes" id="UP000830158"/>
    </source>
</evidence>
<gene>
    <name evidence="2" type="ORF">L1857_06835</name>
</gene>
<evidence type="ECO:0000313" key="2">
    <source>
        <dbReference type="EMBL" id="UQS22556.1"/>
    </source>
</evidence>
<dbReference type="Pfam" id="PF04480">
    <property type="entry name" value="DUF559"/>
    <property type="match status" value="1"/>
</dbReference>
<dbReference type="RefSeq" id="WP_205413417.1">
    <property type="nucleotide sequence ID" value="NZ_CP091196.1"/>
</dbReference>
<evidence type="ECO:0000259" key="1">
    <source>
        <dbReference type="Pfam" id="PF04480"/>
    </source>
</evidence>
<protein>
    <submittedName>
        <fullName evidence="2">DUF559 domain-containing protein</fullName>
    </submittedName>
</protein>
<keyword evidence="3" id="KW-1185">Reference proteome</keyword>
<reference evidence="2" key="1">
    <citation type="submission" date="2022-01" db="EMBL/GenBank/DDBJ databases">
        <title>PSI-footprinting approach for the identification of protein synthesis inhibitor producers.</title>
        <authorList>
            <person name="Handel F."/>
            <person name="Kulik A."/>
            <person name="Wex K.W."/>
            <person name="Berscheid A."/>
            <person name="Saur J.S."/>
            <person name="Winkler A."/>
            <person name="Wibberg D."/>
            <person name="Kalinowski J."/>
            <person name="Broetz-Oesterhelt H."/>
            <person name="Mast Y."/>
        </authorList>
    </citation>
    <scope>NUCLEOTIDE SEQUENCE</scope>
    <source>
        <strain evidence="2">KNN 49.3e</strain>
    </source>
</reference>
<feature type="domain" description="DUF559" evidence="1">
    <location>
        <begin position="228"/>
        <end position="289"/>
    </location>
</feature>
<accession>A0ABY4NPS6</accession>
<proteinExistence type="predicted"/>